<dbReference type="WBParaSite" id="nRc.2.0.1.t40741-RA">
    <property type="protein sequence ID" value="nRc.2.0.1.t40741-RA"/>
    <property type="gene ID" value="nRc.2.0.1.g40741"/>
</dbReference>
<accession>A0A915KPS4</accession>
<proteinExistence type="predicted"/>
<organism evidence="1 2">
    <name type="scientific">Romanomermis culicivorax</name>
    <name type="common">Nematode worm</name>
    <dbReference type="NCBI Taxonomy" id="13658"/>
    <lineage>
        <taxon>Eukaryota</taxon>
        <taxon>Metazoa</taxon>
        <taxon>Ecdysozoa</taxon>
        <taxon>Nematoda</taxon>
        <taxon>Enoplea</taxon>
        <taxon>Dorylaimia</taxon>
        <taxon>Mermithida</taxon>
        <taxon>Mermithoidea</taxon>
        <taxon>Mermithidae</taxon>
        <taxon>Romanomermis</taxon>
    </lineage>
</organism>
<evidence type="ECO:0000313" key="1">
    <source>
        <dbReference type="Proteomes" id="UP000887565"/>
    </source>
</evidence>
<name>A0A915KPS4_ROMCU</name>
<protein>
    <submittedName>
        <fullName evidence="2">Uncharacterized protein</fullName>
    </submittedName>
</protein>
<reference evidence="2" key="1">
    <citation type="submission" date="2022-11" db="UniProtKB">
        <authorList>
            <consortium name="WormBaseParasite"/>
        </authorList>
    </citation>
    <scope>IDENTIFICATION</scope>
</reference>
<sequence>MTLREKLLTVTRILDRPKFMNLQVSNGNEDIAARSKTSAIDMANDGCLYNGLRLLFNYFMQNSRGAIRDEQRYSKFAHLILNTLGDKFLYIENLAGTSDQENRALSTLLSICCSLLKDSSILKGDFWGALETSKDWLPLEKFLEFCNELLDKRKFPKQTKVGSDATTTWSTKSSHSDEPLLLADTLWDVKRLIAEFHRSDPFISLDSSNDWSKNQCSMDLSSNADTESLIESISFDEEIIPRKDGQTSPFTFHAISVSTSPLPITDHQSKVLVDKSCSMKPETVEKFVHTDLEDFQNATRDVGTSPTLVVGTKSEYIQTDLIDKIDSSADAMDGQKISVEASCSPMSCRKSAVQTDSPKEVKIYSTKRKEDHSKLSFLYVEDLADLADEDQDEIHRKIRCYNEVC</sequence>
<keyword evidence="1" id="KW-1185">Reference proteome</keyword>
<dbReference type="Proteomes" id="UP000887565">
    <property type="component" value="Unplaced"/>
</dbReference>
<dbReference type="AlphaFoldDB" id="A0A915KPS4"/>
<evidence type="ECO:0000313" key="2">
    <source>
        <dbReference type="WBParaSite" id="nRc.2.0.1.t40741-RA"/>
    </source>
</evidence>